<protein>
    <submittedName>
        <fullName evidence="3">Alpha/beta hydrolase</fullName>
    </submittedName>
</protein>
<evidence type="ECO:0000313" key="4">
    <source>
        <dbReference type="Proteomes" id="UP000265768"/>
    </source>
</evidence>
<evidence type="ECO:0000256" key="1">
    <source>
        <dbReference type="ARBA" id="ARBA00022801"/>
    </source>
</evidence>
<proteinExistence type="predicted"/>
<sequence length="290" mass="31808">MFDGFVLDHIDVGAVTLRVRYGGAGPAVVLLHGHPHTHVTWHKVAPALAERFTVVCPDLRGYGRSTVPPDEPEHAQMSKRAMAGDVVALMRALGHREFAVVGHDRGSYAAFRLAMDHPGLVRALVNIGGPPIGEVLDRAGETFARLWWHWFFLGQTDKPAEPLINRDPDAWYADKPDRVSPEAREDYRAARRDPATVHAMCEDYRAGLTVDRRHDAADKAAGRKVACPVLVLWGARDDLPLLYGGDPAAPWRTWADQVEGREVDAGHSVQEDAPGALVALLVPFLTSHLA</sequence>
<dbReference type="InterPro" id="IPR000639">
    <property type="entry name" value="Epox_hydrolase-like"/>
</dbReference>
<dbReference type="GO" id="GO:0016787">
    <property type="term" value="F:hydrolase activity"/>
    <property type="evidence" value="ECO:0007669"/>
    <property type="project" value="UniProtKB-KW"/>
</dbReference>
<dbReference type="Gene3D" id="3.40.50.1820">
    <property type="entry name" value="alpha/beta hydrolase"/>
    <property type="match status" value="1"/>
</dbReference>
<reference evidence="3 4" key="1">
    <citation type="submission" date="2018-09" db="EMBL/GenBank/DDBJ databases">
        <title>YIM 75507 draft genome.</title>
        <authorList>
            <person name="Tang S."/>
            <person name="Feng Y."/>
        </authorList>
    </citation>
    <scope>NUCLEOTIDE SEQUENCE [LARGE SCALE GENOMIC DNA]</scope>
    <source>
        <strain evidence="3 4">YIM 75507</strain>
    </source>
</reference>
<dbReference type="Pfam" id="PF00561">
    <property type="entry name" value="Abhydrolase_1"/>
    <property type="match status" value="1"/>
</dbReference>
<dbReference type="PANTHER" id="PTHR43329">
    <property type="entry name" value="EPOXIDE HYDROLASE"/>
    <property type="match status" value="1"/>
</dbReference>
<evidence type="ECO:0000259" key="2">
    <source>
        <dbReference type="Pfam" id="PF00561"/>
    </source>
</evidence>
<dbReference type="PRINTS" id="PR00111">
    <property type="entry name" value="ABHYDROLASE"/>
</dbReference>
<dbReference type="EMBL" id="QZEY01000020">
    <property type="protein sequence ID" value="RJL23030.1"/>
    <property type="molecule type" value="Genomic_DNA"/>
</dbReference>
<accession>A0A3A4AAF9</accession>
<dbReference type="SUPFAM" id="SSF53474">
    <property type="entry name" value="alpha/beta-Hydrolases"/>
    <property type="match status" value="1"/>
</dbReference>
<feature type="domain" description="AB hydrolase-1" evidence="2">
    <location>
        <begin position="26"/>
        <end position="274"/>
    </location>
</feature>
<keyword evidence="4" id="KW-1185">Reference proteome</keyword>
<organism evidence="3 4">
    <name type="scientific">Bailinhaonella thermotolerans</name>
    <dbReference type="NCBI Taxonomy" id="1070861"/>
    <lineage>
        <taxon>Bacteria</taxon>
        <taxon>Bacillati</taxon>
        <taxon>Actinomycetota</taxon>
        <taxon>Actinomycetes</taxon>
        <taxon>Streptosporangiales</taxon>
        <taxon>Streptosporangiaceae</taxon>
        <taxon>Bailinhaonella</taxon>
    </lineage>
</organism>
<keyword evidence="1 3" id="KW-0378">Hydrolase</keyword>
<dbReference type="Proteomes" id="UP000265768">
    <property type="component" value="Unassembled WGS sequence"/>
</dbReference>
<comment type="caution">
    <text evidence="3">The sequence shown here is derived from an EMBL/GenBank/DDBJ whole genome shotgun (WGS) entry which is preliminary data.</text>
</comment>
<name>A0A3A4AAF9_9ACTN</name>
<dbReference type="AlphaFoldDB" id="A0A3A4AAF9"/>
<dbReference type="InterPro" id="IPR029058">
    <property type="entry name" value="AB_hydrolase_fold"/>
</dbReference>
<gene>
    <name evidence="3" type="ORF">D5H75_34190</name>
</gene>
<dbReference type="OrthoDB" id="9812774at2"/>
<evidence type="ECO:0000313" key="3">
    <source>
        <dbReference type="EMBL" id="RJL23030.1"/>
    </source>
</evidence>
<dbReference type="InterPro" id="IPR000073">
    <property type="entry name" value="AB_hydrolase_1"/>
</dbReference>
<dbReference type="PRINTS" id="PR00412">
    <property type="entry name" value="EPOXHYDRLASE"/>
</dbReference>